<dbReference type="InterPro" id="IPR050319">
    <property type="entry name" value="ABC_transp_ATP-bind"/>
</dbReference>
<dbReference type="eggNOG" id="COG4608">
    <property type="taxonomic scope" value="Bacteria"/>
</dbReference>
<dbReference type="PATRIC" id="fig|759362.5.peg.1476"/>
<evidence type="ECO:0000256" key="1">
    <source>
        <dbReference type="ARBA" id="ARBA00004417"/>
    </source>
</evidence>
<evidence type="ECO:0000313" key="8">
    <source>
        <dbReference type="Proteomes" id="UP000000692"/>
    </source>
</evidence>
<dbReference type="CDD" id="cd03257">
    <property type="entry name" value="ABC_NikE_OppD_transporters"/>
    <property type="match status" value="1"/>
</dbReference>
<protein>
    <submittedName>
        <fullName evidence="7">Oligopeptide/dipeptide ABC transporter, ATPase subunit</fullName>
    </submittedName>
</protein>
<dbReference type="InterPro" id="IPR017871">
    <property type="entry name" value="ABC_transporter-like_CS"/>
</dbReference>
<reference evidence="7 8" key="1">
    <citation type="journal article" date="2011" name="J. Bacteriol.">
        <title>Complete genome sequence of the industrial strain Ketogulonicigenium vulgare WSH-001.</title>
        <authorList>
            <person name="Liu L."/>
            <person name="Li Y."/>
            <person name="Zhang J."/>
            <person name="Zhou Z."/>
            <person name="Liu J."/>
            <person name="Li X."/>
            <person name="Zhou J."/>
            <person name="Du G."/>
            <person name="Wang L."/>
            <person name="Chen J."/>
        </authorList>
    </citation>
    <scope>NUCLEOTIDE SEQUENCE [LARGE SCALE GENOMIC DNA]</scope>
    <source>
        <strain evidence="7 8">WSH-001</strain>
    </source>
</reference>
<keyword evidence="5" id="KW-0067">ATP-binding</keyword>
<comment type="subcellular location">
    <subcellularLocation>
        <location evidence="1">Cell inner membrane</location>
        <topology evidence="1">Peripheral membrane protein</topology>
    </subcellularLocation>
</comment>
<dbReference type="AlphaFoldDB" id="F9Y951"/>
<keyword evidence="4" id="KW-0547">Nucleotide-binding</keyword>
<evidence type="ECO:0000256" key="5">
    <source>
        <dbReference type="ARBA" id="ARBA00022840"/>
    </source>
</evidence>
<dbReference type="GO" id="GO:0016887">
    <property type="term" value="F:ATP hydrolysis activity"/>
    <property type="evidence" value="ECO:0007669"/>
    <property type="project" value="InterPro"/>
</dbReference>
<dbReference type="GO" id="GO:0005524">
    <property type="term" value="F:ATP binding"/>
    <property type="evidence" value="ECO:0007669"/>
    <property type="project" value="UniProtKB-KW"/>
</dbReference>
<sequence length="360" mass="39622">MTENILEVSNLSKVFTSRPGPFSPKRDVRAVDGVSFDVKRGETLAIVGESGCGKSTLSRLVLGLLEATEGEVLFNGRDVRKARGKALRRFREQAQLIFQDPFASLNPRMTVGQIIGEPIWLKGELTAQERRVRVRQLLARVGLRPDHLDRYPHEFSGGQRQRIGIARAIAGSPELVIGDEPVSALDVSVQAQIINLLEELKQDMGLTFIIVAHDLVVVRHMSDRVAVMYLGRIVEIAPVEDLYSQPLHPYTRSLLDAVPVSTPAARRGRSAESDDLPDAGAIPTGCRFHPRCAFAQARCRTDDPSLSPAMDGGRQVACHFWEEIATSHPIALPPAEDSPKLQQRLAILQSLQARDAQTTP</sequence>
<dbReference type="InterPro" id="IPR027417">
    <property type="entry name" value="P-loop_NTPase"/>
</dbReference>
<dbReference type="SMART" id="SM00382">
    <property type="entry name" value="AAA"/>
    <property type="match status" value="1"/>
</dbReference>
<keyword evidence="3" id="KW-0813">Transport</keyword>
<dbReference type="EMBL" id="CP002018">
    <property type="protein sequence ID" value="AEM41268.1"/>
    <property type="molecule type" value="Genomic_DNA"/>
</dbReference>
<evidence type="ECO:0000256" key="3">
    <source>
        <dbReference type="ARBA" id="ARBA00022448"/>
    </source>
</evidence>
<feature type="domain" description="ABC transporter" evidence="6">
    <location>
        <begin position="6"/>
        <end position="255"/>
    </location>
</feature>
<dbReference type="PANTHER" id="PTHR43776">
    <property type="entry name" value="TRANSPORT ATP-BINDING PROTEIN"/>
    <property type="match status" value="1"/>
</dbReference>
<dbReference type="SUPFAM" id="SSF52540">
    <property type="entry name" value="P-loop containing nucleoside triphosphate hydrolases"/>
    <property type="match status" value="1"/>
</dbReference>
<dbReference type="GO" id="GO:0015833">
    <property type="term" value="P:peptide transport"/>
    <property type="evidence" value="ECO:0007669"/>
    <property type="project" value="InterPro"/>
</dbReference>
<keyword evidence="8" id="KW-1185">Reference proteome</keyword>
<evidence type="ECO:0000259" key="6">
    <source>
        <dbReference type="PROSITE" id="PS50893"/>
    </source>
</evidence>
<dbReference type="GO" id="GO:0055085">
    <property type="term" value="P:transmembrane transport"/>
    <property type="evidence" value="ECO:0007669"/>
    <property type="project" value="UniProtKB-ARBA"/>
</dbReference>
<accession>F9Y951</accession>
<evidence type="ECO:0000256" key="2">
    <source>
        <dbReference type="ARBA" id="ARBA00005417"/>
    </source>
</evidence>
<dbReference type="RefSeq" id="WP_013384738.1">
    <property type="nucleotide sequence ID" value="NC_017384.1"/>
</dbReference>
<gene>
    <name evidence="7" type="ordered locus">KVU_1429</name>
</gene>
<dbReference type="KEGG" id="kvl:KVU_1429"/>
<dbReference type="InterPro" id="IPR003439">
    <property type="entry name" value="ABC_transporter-like_ATP-bd"/>
</dbReference>
<evidence type="ECO:0000313" key="7">
    <source>
        <dbReference type="EMBL" id="AEM41268.1"/>
    </source>
</evidence>
<dbReference type="OrthoDB" id="9802264at2"/>
<dbReference type="HOGENOM" id="CLU_000604_1_23_5"/>
<dbReference type="InterPro" id="IPR003593">
    <property type="entry name" value="AAA+_ATPase"/>
</dbReference>
<dbReference type="PROSITE" id="PS50893">
    <property type="entry name" value="ABC_TRANSPORTER_2"/>
    <property type="match status" value="1"/>
</dbReference>
<dbReference type="Gene3D" id="3.40.50.300">
    <property type="entry name" value="P-loop containing nucleotide triphosphate hydrolases"/>
    <property type="match status" value="1"/>
</dbReference>
<dbReference type="Proteomes" id="UP000000692">
    <property type="component" value="Chromosome"/>
</dbReference>
<dbReference type="Pfam" id="PF08352">
    <property type="entry name" value="oligo_HPY"/>
    <property type="match status" value="1"/>
</dbReference>
<dbReference type="GO" id="GO:0005886">
    <property type="term" value="C:plasma membrane"/>
    <property type="evidence" value="ECO:0007669"/>
    <property type="project" value="UniProtKB-SubCell"/>
</dbReference>
<organism evidence="7 8">
    <name type="scientific">Ketogulonicigenium vulgare (strain WSH-001)</name>
    <dbReference type="NCBI Taxonomy" id="759362"/>
    <lineage>
        <taxon>Bacteria</taxon>
        <taxon>Pseudomonadati</taxon>
        <taxon>Pseudomonadota</taxon>
        <taxon>Alphaproteobacteria</taxon>
        <taxon>Rhodobacterales</taxon>
        <taxon>Roseobacteraceae</taxon>
        <taxon>Ketogulonicigenium</taxon>
    </lineage>
</organism>
<comment type="similarity">
    <text evidence="2">Belongs to the ABC transporter superfamily.</text>
</comment>
<dbReference type="PANTHER" id="PTHR43776:SF7">
    <property type="entry name" value="D,D-DIPEPTIDE TRANSPORT ATP-BINDING PROTEIN DDPF-RELATED"/>
    <property type="match status" value="1"/>
</dbReference>
<proteinExistence type="inferred from homology"/>
<evidence type="ECO:0000256" key="4">
    <source>
        <dbReference type="ARBA" id="ARBA00022741"/>
    </source>
</evidence>
<dbReference type="Pfam" id="PF00005">
    <property type="entry name" value="ABC_tran"/>
    <property type="match status" value="1"/>
</dbReference>
<dbReference type="PROSITE" id="PS00211">
    <property type="entry name" value="ABC_TRANSPORTER_1"/>
    <property type="match status" value="1"/>
</dbReference>
<name>F9Y951_KETVW</name>
<dbReference type="FunFam" id="3.40.50.300:FF:000016">
    <property type="entry name" value="Oligopeptide ABC transporter ATP-binding component"/>
    <property type="match status" value="1"/>
</dbReference>
<dbReference type="NCBIfam" id="TIGR01727">
    <property type="entry name" value="oligo_HPY"/>
    <property type="match status" value="1"/>
</dbReference>
<dbReference type="InterPro" id="IPR013563">
    <property type="entry name" value="Oligopep_ABC_C"/>
</dbReference>